<evidence type="ECO:0000313" key="2">
    <source>
        <dbReference type="EMBL" id="KDQ31719.1"/>
    </source>
</evidence>
<accession>A0A067NUW3</accession>
<organism evidence="2 3">
    <name type="scientific">Pleurotus ostreatus (strain PC15)</name>
    <name type="common">Oyster mushroom</name>
    <dbReference type="NCBI Taxonomy" id="1137138"/>
    <lineage>
        <taxon>Eukaryota</taxon>
        <taxon>Fungi</taxon>
        <taxon>Dikarya</taxon>
        <taxon>Basidiomycota</taxon>
        <taxon>Agaricomycotina</taxon>
        <taxon>Agaricomycetes</taxon>
        <taxon>Agaricomycetidae</taxon>
        <taxon>Agaricales</taxon>
        <taxon>Pleurotineae</taxon>
        <taxon>Pleurotaceae</taxon>
        <taxon>Pleurotus</taxon>
    </lineage>
</organism>
<keyword evidence="1" id="KW-0472">Membrane</keyword>
<dbReference type="AlphaFoldDB" id="A0A067NUW3"/>
<dbReference type="VEuPathDB" id="FungiDB:PLEOSDRAFT_1035045"/>
<evidence type="ECO:0000256" key="1">
    <source>
        <dbReference type="SAM" id="Phobius"/>
    </source>
</evidence>
<dbReference type="HOGENOM" id="CLU_2967424_0_0_1"/>
<dbReference type="STRING" id="1137138.A0A067NUW3"/>
<proteinExistence type="predicted"/>
<evidence type="ECO:0000313" key="3">
    <source>
        <dbReference type="Proteomes" id="UP000027073"/>
    </source>
</evidence>
<feature type="non-terminal residue" evidence="2">
    <location>
        <position position="1"/>
    </location>
</feature>
<keyword evidence="1" id="KW-0812">Transmembrane</keyword>
<reference evidence="3" key="1">
    <citation type="journal article" date="2014" name="Proc. Natl. Acad. Sci. U.S.A.">
        <title>Extensive sampling of basidiomycete genomes demonstrates inadequacy of the white-rot/brown-rot paradigm for wood decay fungi.</title>
        <authorList>
            <person name="Riley R."/>
            <person name="Salamov A.A."/>
            <person name="Brown D.W."/>
            <person name="Nagy L.G."/>
            <person name="Floudas D."/>
            <person name="Held B.W."/>
            <person name="Levasseur A."/>
            <person name="Lombard V."/>
            <person name="Morin E."/>
            <person name="Otillar R."/>
            <person name="Lindquist E.A."/>
            <person name="Sun H."/>
            <person name="LaButti K.M."/>
            <person name="Schmutz J."/>
            <person name="Jabbour D."/>
            <person name="Luo H."/>
            <person name="Baker S.E."/>
            <person name="Pisabarro A.G."/>
            <person name="Walton J.D."/>
            <person name="Blanchette R.A."/>
            <person name="Henrissat B."/>
            <person name="Martin F."/>
            <person name="Cullen D."/>
            <person name="Hibbett D.S."/>
            <person name="Grigoriev I.V."/>
        </authorList>
    </citation>
    <scope>NUCLEOTIDE SEQUENCE [LARGE SCALE GENOMIC DNA]</scope>
    <source>
        <strain evidence="3">PC15</strain>
    </source>
</reference>
<feature type="transmembrane region" description="Helical" evidence="1">
    <location>
        <begin position="40"/>
        <end position="58"/>
    </location>
</feature>
<sequence length="59" mass="6730">VHAIQCETAEELPKKMKEFLGYHNSQPVVMVCQVDEEEELYPIVCFSICFLLLVASLTL</sequence>
<protein>
    <submittedName>
        <fullName evidence="2">Uncharacterized protein</fullName>
    </submittedName>
</protein>
<dbReference type="EMBL" id="KL198005">
    <property type="protein sequence ID" value="KDQ31719.1"/>
    <property type="molecule type" value="Genomic_DNA"/>
</dbReference>
<gene>
    <name evidence="2" type="ORF">PLEOSDRAFT_1035045</name>
</gene>
<dbReference type="Proteomes" id="UP000027073">
    <property type="component" value="Unassembled WGS sequence"/>
</dbReference>
<dbReference type="InParanoid" id="A0A067NUW3"/>
<name>A0A067NUW3_PLEO1</name>
<keyword evidence="1" id="KW-1133">Transmembrane helix</keyword>